<dbReference type="Proteomes" id="UP000502823">
    <property type="component" value="Unassembled WGS sequence"/>
</dbReference>
<evidence type="ECO:0000313" key="2">
    <source>
        <dbReference type="Proteomes" id="UP000502823"/>
    </source>
</evidence>
<reference evidence="2" key="1">
    <citation type="submission" date="2020-01" db="EMBL/GenBank/DDBJ databases">
        <title>Draft genome sequence of the Termite Coptotermes fromosanus.</title>
        <authorList>
            <person name="Itakura S."/>
            <person name="Yosikawa Y."/>
            <person name="Umezawa K."/>
        </authorList>
    </citation>
    <scope>NUCLEOTIDE SEQUENCE [LARGE SCALE GENOMIC DNA]</scope>
</reference>
<feature type="non-terminal residue" evidence="1">
    <location>
        <position position="112"/>
    </location>
</feature>
<organism evidence="1 2">
    <name type="scientific">Coptotermes formosanus</name>
    <name type="common">Formosan subterranean termite</name>
    <dbReference type="NCBI Taxonomy" id="36987"/>
    <lineage>
        <taxon>Eukaryota</taxon>
        <taxon>Metazoa</taxon>
        <taxon>Ecdysozoa</taxon>
        <taxon>Arthropoda</taxon>
        <taxon>Hexapoda</taxon>
        <taxon>Insecta</taxon>
        <taxon>Pterygota</taxon>
        <taxon>Neoptera</taxon>
        <taxon>Polyneoptera</taxon>
        <taxon>Dictyoptera</taxon>
        <taxon>Blattodea</taxon>
        <taxon>Blattoidea</taxon>
        <taxon>Termitoidae</taxon>
        <taxon>Rhinotermitidae</taxon>
        <taxon>Coptotermes</taxon>
    </lineage>
</organism>
<comment type="caution">
    <text evidence="1">The sequence shown here is derived from an EMBL/GenBank/DDBJ whole genome shotgun (WGS) entry which is preliminary data.</text>
</comment>
<keyword evidence="2" id="KW-1185">Reference proteome</keyword>
<protein>
    <submittedName>
        <fullName evidence="1">Uncharacterized protein</fullName>
    </submittedName>
</protein>
<dbReference type="OrthoDB" id="431720at2759"/>
<name>A0A6L2Q4Q4_COPFO</name>
<accession>A0A6L2Q4Q4</accession>
<dbReference type="InParanoid" id="A0A6L2Q4Q4"/>
<sequence length="112" mass="12396">MTVYSQHYIDIFSFRIVAGPQHEVGVATSTTGSTAPDKPLSTAWQAALGATTMSANKKRPVRRGGKPPPDRPQRALFCLALKNPIRKLCIDVVEWKYPFCKLVSLEFNFTAS</sequence>
<evidence type="ECO:0000313" key="1">
    <source>
        <dbReference type="EMBL" id="GFG39871.1"/>
    </source>
</evidence>
<dbReference type="AlphaFoldDB" id="A0A6L2Q4Q4"/>
<proteinExistence type="predicted"/>
<gene>
    <name evidence="1" type="ORF">Cfor_08851</name>
</gene>
<dbReference type="EMBL" id="BLKM01001253">
    <property type="protein sequence ID" value="GFG39871.1"/>
    <property type="molecule type" value="Genomic_DNA"/>
</dbReference>